<accession>H8YYF8</accession>
<proteinExistence type="predicted"/>
<name>H8YYF8_9GAMM</name>
<dbReference type="STRING" id="631362.Thi970DRAFT_01155"/>
<reference evidence="4" key="1">
    <citation type="submission" date="2011-06" db="EMBL/GenBank/DDBJ databases">
        <authorList>
            <consortium name="US DOE Joint Genome Institute (JGI-PGF)"/>
            <person name="Lucas S."/>
            <person name="Han J."/>
            <person name="Lapidus A."/>
            <person name="Cheng J.-F."/>
            <person name="Goodwin L."/>
            <person name="Pitluck S."/>
            <person name="Peters L."/>
            <person name="Land M.L."/>
            <person name="Hauser L."/>
            <person name="Vogl K."/>
            <person name="Liu Z."/>
            <person name="Overmann J."/>
            <person name="Frigaard N.-U."/>
            <person name="Bryant D.A."/>
            <person name="Woyke T.J."/>
        </authorList>
    </citation>
    <scope>NUCLEOTIDE SEQUENCE [LARGE SCALE GENOMIC DNA]</scope>
    <source>
        <strain evidence="4">970</strain>
    </source>
</reference>
<dbReference type="HOGENOM" id="CLU_1219247_0_0_6"/>
<dbReference type="GO" id="GO:0035438">
    <property type="term" value="F:cyclic-di-GMP binding"/>
    <property type="evidence" value="ECO:0007669"/>
    <property type="project" value="InterPro"/>
</dbReference>
<evidence type="ECO:0000259" key="2">
    <source>
        <dbReference type="Pfam" id="PF07238"/>
    </source>
</evidence>
<dbReference type="Pfam" id="PF07238">
    <property type="entry name" value="PilZ"/>
    <property type="match status" value="1"/>
</dbReference>
<evidence type="ECO:0000256" key="1">
    <source>
        <dbReference type="SAM" id="MobiDB-lite"/>
    </source>
</evidence>
<evidence type="ECO:0000313" key="3">
    <source>
        <dbReference type="EMBL" id="EIC23484.1"/>
    </source>
</evidence>
<dbReference type="EMBL" id="JH603168">
    <property type="protein sequence ID" value="EIC23484.1"/>
    <property type="molecule type" value="Genomic_DNA"/>
</dbReference>
<sequence length="227" mass="24775">MSAGAQHNRLARLESASGSEKGDQDFSVSCGIRSTIQISNDSERVMGRIVGVSEGEVVMVRVAPSDIFKDIRDNWPDVIMRFAAEGNVYGFKSPILGTLENPSIVFVKWPEDVKSVKLRVHERVPCFLNAGLICNELRREVVITDLSSGGCRIAFSKGGDAAELGVGLEREISLDISTATAGSQTVPGRIKSMTKEKSPKCGVMFESLDQNQQLVIDQLMDDIKAIW</sequence>
<keyword evidence="4" id="KW-1185">Reference proteome</keyword>
<organism evidence="3 4">
    <name type="scientific">Thiorhodovibrio frisius</name>
    <dbReference type="NCBI Taxonomy" id="631362"/>
    <lineage>
        <taxon>Bacteria</taxon>
        <taxon>Pseudomonadati</taxon>
        <taxon>Pseudomonadota</taxon>
        <taxon>Gammaproteobacteria</taxon>
        <taxon>Chromatiales</taxon>
        <taxon>Chromatiaceae</taxon>
        <taxon>Thiorhodovibrio</taxon>
    </lineage>
</organism>
<reference evidence="3 4" key="2">
    <citation type="submission" date="2011-11" db="EMBL/GenBank/DDBJ databases">
        <authorList>
            <consortium name="US DOE Joint Genome Institute"/>
            <person name="Lucas S."/>
            <person name="Han J."/>
            <person name="Lapidus A."/>
            <person name="Cheng J.-F."/>
            <person name="Goodwin L."/>
            <person name="Pitluck S."/>
            <person name="Peters L."/>
            <person name="Ovchinnikova G."/>
            <person name="Zhang X."/>
            <person name="Detter J.C."/>
            <person name="Han C."/>
            <person name="Tapia R."/>
            <person name="Land M."/>
            <person name="Hauser L."/>
            <person name="Kyrpides N."/>
            <person name="Ivanova N."/>
            <person name="Pagani I."/>
            <person name="Vogl K."/>
            <person name="Liu Z."/>
            <person name="Overmann J."/>
            <person name="Frigaard N.-U."/>
            <person name="Bryant D."/>
            <person name="Woyke T."/>
        </authorList>
    </citation>
    <scope>NUCLEOTIDE SEQUENCE [LARGE SCALE GENOMIC DNA]</scope>
    <source>
        <strain evidence="3 4">970</strain>
    </source>
</reference>
<dbReference type="AlphaFoldDB" id="H8YYF8"/>
<protein>
    <submittedName>
        <fullName evidence="3">PilZ domain-containing protein</fullName>
    </submittedName>
</protein>
<dbReference type="OrthoDB" id="5761885at2"/>
<gene>
    <name evidence="3" type="ORF">Thi970DRAFT_01155</name>
</gene>
<dbReference type="InterPro" id="IPR012349">
    <property type="entry name" value="Split_barrel_FMN-bd"/>
</dbReference>
<dbReference type="Gene3D" id="2.40.10.220">
    <property type="entry name" value="predicted glycosyltransferase like domains"/>
    <property type="match status" value="1"/>
</dbReference>
<dbReference type="InterPro" id="IPR009875">
    <property type="entry name" value="PilZ_domain"/>
</dbReference>
<dbReference type="Proteomes" id="UP000002964">
    <property type="component" value="Unassembled WGS sequence"/>
</dbReference>
<dbReference type="Gene3D" id="2.30.110.10">
    <property type="entry name" value="Electron Transport, Fmn-binding Protein, Chain A"/>
    <property type="match status" value="1"/>
</dbReference>
<feature type="domain" description="PilZ" evidence="2">
    <location>
        <begin position="119"/>
        <end position="220"/>
    </location>
</feature>
<evidence type="ECO:0000313" key="4">
    <source>
        <dbReference type="Proteomes" id="UP000002964"/>
    </source>
</evidence>
<dbReference type="SUPFAM" id="SSF141371">
    <property type="entry name" value="PilZ domain-like"/>
    <property type="match status" value="2"/>
</dbReference>
<feature type="region of interest" description="Disordered" evidence="1">
    <location>
        <begin position="1"/>
        <end position="26"/>
    </location>
</feature>
<dbReference type="RefSeq" id="WP_009147567.1">
    <property type="nucleotide sequence ID" value="NZ_CP121471.1"/>
</dbReference>